<proteinExistence type="predicted"/>
<protein>
    <recommendedName>
        <fullName evidence="2">PPM-type phosphatase domain-containing protein</fullName>
    </recommendedName>
</protein>
<dbReference type="PANTHER" id="PTHR43156">
    <property type="entry name" value="STAGE II SPORULATION PROTEIN E-RELATED"/>
    <property type="match status" value="1"/>
</dbReference>
<dbReference type="PANTHER" id="PTHR43156:SF2">
    <property type="entry name" value="STAGE II SPORULATION PROTEIN E"/>
    <property type="match status" value="1"/>
</dbReference>
<keyword evidence="1" id="KW-0378">Hydrolase</keyword>
<gene>
    <name evidence="3" type="ORF">GCM10025868_10250</name>
</gene>
<dbReference type="Pfam" id="PF07228">
    <property type="entry name" value="SpoIIE"/>
    <property type="match status" value="1"/>
</dbReference>
<accession>A0ABQ6JF14</accession>
<dbReference type="InterPro" id="IPR052016">
    <property type="entry name" value="Bact_Sigma-Reg"/>
</dbReference>
<reference evidence="4" key="1">
    <citation type="journal article" date="2019" name="Int. J. Syst. Evol. Microbiol.">
        <title>The Global Catalogue of Microorganisms (GCM) 10K type strain sequencing project: providing services to taxonomists for standard genome sequencing and annotation.</title>
        <authorList>
            <consortium name="The Broad Institute Genomics Platform"/>
            <consortium name="The Broad Institute Genome Sequencing Center for Infectious Disease"/>
            <person name="Wu L."/>
            <person name="Ma J."/>
        </authorList>
    </citation>
    <scope>NUCLEOTIDE SEQUENCE [LARGE SCALE GENOMIC DNA]</scope>
    <source>
        <strain evidence="4">NBRC 108730</strain>
    </source>
</reference>
<evidence type="ECO:0000313" key="4">
    <source>
        <dbReference type="Proteomes" id="UP001157017"/>
    </source>
</evidence>
<feature type="domain" description="PPM-type phosphatase" evidence="2">
    <location>
        <begin position="1"/>
        <end position="109"/>
    </location>
</feature>
<dbReference type="EMBL" id="BSUZ01000001">
    <property type="protein sequence ID" value="GMA85775.1"/>
    <property type="molecule type" value="Genomic_DNA"/>
</dbReference>
<evidence type="ECO:0000256" key="1">
    <source>
        <dbReference type="ARBA" id="ARBA00022801"/>
    </source>
</evidence>
<comment type="caution">
    <text evidence="3">The sequence shown here is derived from an EMBL/GenBank/DDBJ whole genome shotgun (WGS) entry which is preliminary data.</text>
</comment>
<evidence type="ECO:0000313" key="3">
    <source>
        <dbReference type="EMBL" id="GMA85775.1"/>
    </source>
</evidence>
<dbReference type="InterPro" id="IPR036457">
    <property type="entry name" value="PPM-type-like_dom_sf"/>
</dbReference>
<dbReference type="InterPro" id="IPR001932">
    <property type="entry name" value="PPM-type_phosphatase-like_dom"/>
</dbReference>
<dbReference type="Gene3D" id="3.60.40.10">
    <property type="entry name" value="PPM-type phosphatase domain"/>
    <property type="match status" value="1"/>
</dbReference>
<evidence type="ECO:0000259" key="2">
    <source>
        <dbReference type="Pfam" id="PF07228"/>
    </source>
</evidence>
<keyword evidence="4" id="KW-1185">Reference proteome</keyword>
<sequence length="112" mass="12181">MARAGHPPAAHYQAGSGRWVLLDEQSGPLLGVMDGMEFTGYWGTLERGDALMLYTDGVVETPDRDLDVGIDRMLGQAEPAGARRVPRGSRRIVDSARAGESDDRALVLVWRS</sequence>
<organism evidence="3 4">
    <name type="scientific">Angustibacter aerolatus</name>
    <dbReference type="NCBI Taxonomy" id="1162965"/>
    <lineage>
        <taxon>Bacteria</taxon>
        <taxon>Bacillati</taxon>
        <taxon>Actinomycetota</taxon>
        <taxon>Actinomycetes</taxon>
        <taxon>Kineosporiales</taxon>
        <taxon>Kineosporiaceae</taxon>
    </lineage>
</organism>
<dbReference type="Proteomes" id="UP001157017">
    <property type="component" value="Unassembled WGS sequence"/>
</dbReference>
<name>A0ABQ6JF14_9ACTN</name>